<gene>
    <name evidence="1" type="ORF">IM880_12930</name>
</gene>
<comment type="caution">
    <text evidence="1">The sequence shown here is derived from an EMBL/GenBank/DDBJ whole genome shotgun (WGS) entry which is preliminary data.</text>
</comment>
<sequence>MNIPGLITGHKAESAVTRRRLIVRGDVEGAVTQAVGGTALIIGVSTAVDGVIGDTVDVIRSGLAPVTYGADVIADQPLTSDADGRAIPATAGTFVIGYAEYDGAEDDVGSVWIAPGQLPAA</sequence>
<dbReference type="Proteomes" id="UP000696310">
    <property type="component" value="Unassembled WGS sequence"/>
</dbReference>
<dbReference type="EMBL" id="JAESHX010000059">
    <property type="protein sequence ID" value="MBW5893119.1"/>
    <property type="molecule type" value="Genomic_DNA"/>
</dbReference>
<evidence type="ECO:0000313" key="1">
    <source>
        <dbReference type="EMBL" id="MBW5893119.1"/>
    </source>
</evidence>
<dbReference type="RefSeq" id="WP_193402225.1">
    <property type="nucleotide sequence ID" value="NZ_JAESHX010000059.1"/>
</dbReference>
<name>A0AAW4P1G8_9GAMM</name>
<proteinExistence type="predicted"/>
<dbReference type="AlphaFoldDB" id="A0AAW4P1G8"/>
<reference evidence="1" key="1">
    <citation type="journal article" date="2021" name="bioRxiv">
        <title>Identification of Pectobacterium species isolated from the soft rot of tetecho (Neobuxbaumia tetetzo), a columnar cactus, and associated metagenomics.</title>
        <authorList>
            <person name="Vargas-Peralta D."/>
            <person name="Narvaez-Barragan D.A."/>
            <person name="de Sandozequi A."/>
            <person name="Romero-Gutierrez M.F."/>
            <person name="Segovia L."/>
            <person name="Martinez-Anaya C."/>
            <person name="Alcaraz L.D."/>
            <person name="de la Torre Almaraz R."/>
        </authorList>
    </citation>
    <scope>NUCLEOTIDE SEQUENCE</scope>
    <source>
        <strain evidence="1">A3</strain>
    </source>
</reference>
<evidence type="ECO:0008006" key="3">
    <source>
        <dbReference type="Google" id="ProtNLM"/>
    </source>
</evidence>
<protein>
    <recommendedName>
        <fullName evidence="3">DUF2190 domain-containing protein</fullName>
    </recommendedName>
</protein>
<evidence type="ECO:0000313" key="2">
    <source>
        <dbReference type="Proteomes" id="UP000696310"/>
    </source>
</evidence>
<organism evidence="1 2">
    <name type="scientific">Pectobacterium polaris</name>
    <dbReference type="NCBI Taxonomy" id="2042057"/>
    <lineage>
        <taxon>Bacteria</taxon>
        <taxon>Pseudomonadati</taxon>
        <taxon>Pseudomonadota</taxon>
        <taxon>Gammaproteobacteria</taxon>
        <taxon>Enterobacterales</taxon>
        <taxon>Pectobacteriaceae</taxon>
        <taxon>Pectobacterium</taxon>
    </lineage>
</organism>
<accession>A0AAW4P1G8</accession>
<reference evidence="1" key="2">
    <citation type="submission" date="2021-01" db="EMBL/GenBank/DDBJ databases">
        <authorList>
            <person name="Vargas Peralta D."/>
        </authorList>
    </citation>
    <scope>NUCLEOTIDE SEQUENCE</scope>
    <source>
        <strain evidence="1">A3</strain>
    </source>
</reference>